<keyword evidence="1" id="KW-1133">Transmembrane helix</keyword>
<feature type="transmembrane region" description="Helical" evidence="1">
    <location>
        <begin position="12"/>
        <end position="34"/>
    </location>
</feature>
<accession>A0A239I087</accession>
<sequence length="361" mass="38964">MEAPPGKIRITIALILSPVPIGAVMALITLLAYARSSLTLPDYEDPREISAAMWRSAAHQAGTSVRDQLLGLGIFTAVATVAFGVIARKVRHGARRPTPLLAVAAGLTAVYVAMLWRVFLRQQSTLLIVTDGGELSHIIDLVQPGWYDPLRYVLLVAGAVAQIQSLVLLTGSHGVSWLIRHRKQPVEQESPPLWMSPPRQATVLMLLTPALLLIYAAVNYVGCRAGLINEYGESDLLPEAFLLDMRVHVNYLAIPAIPVVVGGLILLLSHGRARLWAGLMAGILGLPYTAALLESALHYSDTSLFHNFVATQVAAPWWNEPAISTAGIVILLLHVASLALLFRTPLPVPRTTNVVLLPGDT</sequence>
<keyword evidence="3" id="KW-1185">Reference proteome</keyword>
<evidence type="ECO:0000313" key="2">
    <source>
        <dbReference type="EMBL" id="SNS86909.1"/>
    </source>
</evidence>
<evidence type="ECO:0000256" key="1">
    <source>
        <dbReference type="SAM" id="Phobius"/>
    </source>
</evidence>
<reference evidence="2 3" key="1">
    <citation type="submission" date="2017-06" db="EMBL/GenBank/DDBJ databases">
        <authorList>
            <person name="Kim H.J."/>
            <person name="Triplett B.A."/>
        </authorList>
    </citation>
    <scope>NUCLEOTIDE SEQUENCE [LARGE SCALE GENOMIC DNA]</scope>
    <source>
        <strain evidence="2 3">CGMCC 4.2132</strain>
    </source>
</reference>
<feature type="transmembrane region" description="Helical" evidence="1">
    <location>
        <begin position="248"/>
        <end position="268"/>
    </location>
</feature>
<gene>
    <name evidence="2" type="ORF">SAMN05216276_101841</name>
</gene>
<keyword evidence="1" id="KW-0812">Transmembrane</keyword>
<keyword evidence="1" id="KW-0472">Membrane</keyword>
<feature type="transmembrane region" description="Helical" evidence="1">
    <location>
        <begin position="275"/>
        <end position="293"/>
    </location>
</feature>
<feature type="transmembrane region" description="Helical" evidence="1">
    <location>
        <begin position="99"/>
        <end position="119"/>
    </location>
</feature>
<proteinExistence type="predicted"/>
<dbReference type="AlphaFoldDB" id="A0A239I087"/>
<organism evidence="2 3">
    <name type="scientific">Streptosporangium subroseum</name>
    <dbReference type="NCBI Taxonomy" id="106412"/>
    <lineage>
        <taxon>Bacteria</taxon>
        <taxon>Bacillati</taxon>
        <taxon>Actinomycetota</taxon>
        <taxon>Actinomycetes</taxon>
        <taxon>Streptosporangiales</taxon>
        <taxon>Streptosporangiaceae</taxon>
        <taxon>Streptosporangium</taxon>
    </lineage>
</organism>
<dbReference type="EMBL" id="FZOD01000018">
    <property type="protein sequence ID" value="SNS86909.1"/>
    <property type="molecule type" value="Genomic_DNA"/>
</dbReference>
<feature type="transmembrane region" description="Helical" evidence="1">
    <location>
        <begin position="201"/>
        <end position="228"/>
    </location>
</feature>
<name>A0A239I087_9ACTN</name>
<feature type="transmembrane region" description="Helical" evidence="1">
    <location>
        <begin position="322"/>
        <end position="342"/>
    </location>
</feature>
<evidence type="ECO:0000313" key="3">
    <source>
        <dbReference type="Proteomes" id="UP000198282"/>
    </source>
</evidence>
<feature type="transmembrane region" description="Helical" evidence="1">
    <location>
        <begin position="152"/>
        <end position="180"/>
    </location>
</feature>
<protein>
    <submittedName>
        <fullName evidence="2">Uncharacterized protein</fullName>
    </submittedName>
</protein>
<feature type="transmembrane region" description="Helical" evidence="1">
    <location>
        <begin position="69"/>
        <end position="87"/>
    </location>
</feature>
<dbReference type="Proteomes" id="UP000198282">
    <property type="component" value="Unassembled WGS sequence"/>
</dbReference>